<dbReference type="InterPro" id="IPR009061">
    <property type="entry name" value="DNA-bd_dom_put_sf"/>
</dbReference>
<name>A0A8J7WIS6_9ACTN</name>
<protein>
    <submittedName>
        <fullName evidence="2">Helix-turn-helix domain-containing protein</fullName>
    </submittedName>
</protein>
<dbReference type="Pfam" id="PF12728">
    <property type="entry name" value="HTH_17"/>
    <property type="match status" value="1"/>
</dbReference>
<dbReference type="InterPro" id="IPR041657">
    <property type="entry name" value="HTH_17"/>
</dbReference>
<dbReference type="GO" id="GO:0003677">
    <property type="term" value="F:DNA binding"/>
    <property type="evidence" value="ECO:0007669"/>
    <property type="project" value="InterPro"/>
</dbReference>
<gene>
    <name evidence="2" type="ORF">KGA66_03445</name>
</gene>
<proteinExistence type="predicted"/>
<comment type="caution">
    <text evidence="2">The sequence shown here is derived from an EMBL/GenBank/DDBJ whole genome shotgun (WGS) entry which is preliminary data.</text>
</comment>
<evidence type="ECO:0000259" key="1">
    <source>
        <dbReference type="Pfam" id="PF12728"/>
    </source>
</evidence>
<feature type="domain" description="Helix-turn-helix" evidence="1">
    <location>
        <begin position="4"/>
        <end position="52"/>
    </location>
</feature>
<reference evidence="2" key="1">
    <citation type="submission" date="2021-04" db="EMBL/GenBank/DDBJ databases">
        <title>Genome based classification of Actinospica acidithermotolerans sp. nov., an actinobacterium isolated from an Indonesian hot spring.</title>
        <authorList>
            <person name="Kusuma A.B."/>
            <person name="Putra K.E."/>
            <person name="Nafisah S."/>
            <person name="Loh J."/>
            <person name="Nouioui I."/>
            <person name="Goodfellow M."/>
        </authorList>
    </citation>
    <scope>NUCLEOTIDE SEQUENCE</scope>
    <source>
        <strain evidence="2">DSM 45618</strain>
    </source>
</reference>
<dbReference type="EMBL" id="JAGSXH010000007">
    <property type="protein sequence ID" value="MBS2962088.1"/>
    <property type="molecule type" value="Genomic_DNA"/>
</dbReference>
<dbReference type="InterPro" id="IPR010093">
    <property type="entry name" value="SinI_DNA-bd"/>
</dbReference>
<dbReference type="AlphaFoldDB" id="A0A8J7WIS6"/>
<dbReference type="Proteomes" id="UP000677913">
    <property type="component" value="Unassembled WGS sequence"/>
</dbReference>
<keyword evidence="3" id="KW-1185">Reference proteome</keyword>
<dbReference type="SUPFAM" id="SSF46955">
    <property type="entry name" value="Putative DNA-binding domain"/>
    <property type="match status" value="1"/>
</dbReference>
<accession>A0A8J7WIS6</accession>
<dbReference type="NCBIfam" id="TIGR01764">
    <property type="entry name" value="excise"/>
    <property type="match status" value="1"/>
</dbReference>
<organism evidence="2 3">
    <name type="scientific">Actinocrinis puniceicyclus</name>
    <dbReference type="NCBI Taxonomy" id="977794"/>
    <lineage>
        <taxon>Bacteria</taxon>
        <taxon>Bacillati</taxon>
        <taxon>Actinomycetota</taxon>
        <taxon>Actinomycetes</taxon>
        <taxon>Catenulisporales</taxon>
        <taxon>Actinospicaceae</taxon>
        <taxon>Actinocrinis</taxon>
    </lineage>
</organism>
<evidence type="ECO:0000313" key="3">
    <source>
        <dbReference type="Proteomes" id="UP000677913"/>
    </source>
</evidence>
<sequence length="71" mass="8035">MDTLLTVEQAAELFNTTPRFVRRLVAERRITVVRLGRHVRIPRSAVVDFVQAGTVLPLSTRRAVRHLTTVA</sequence>
<evidence type="ECO:0000313" key="2">
    <source>
        <dbReference type="EMBL" id="MBS2962088.1"/>
    </source>
</evidence>